<dbReference type="AlphaFoldDB" id="A0A974DWZ2"/>
<protein>
    <submittedName>
        <fullName evidence="1">Uncharacterized protein</fullName>
    </submittedName>
</protein>
<dbReference type="EMBL" id="CM004466">
    <property type="protein sequence ID" value="OCT99055.1"/>
    <property type="molecule type" value="Genomic_DNA"/>
</dbReference>
<reference evidence="2" key="1">
    <citation type="journal article" date="2016" name="Nature">
        <title>Genome evolution in the allotetraploid frog Xenopus laevis.</title>
        <authorList>
            <person name="Session A.M."/>
            <person name="Uno Y."/>
            <person name="Kwon T."/>
            <person name="Chapman J.A."/>
            <person name="Toyoda A."/>
            <person name="Takahashi S."/>
            <person name="Fukui A."/>
            <person name="Hikosaka A."/>
            <person name="Suzuki A."/>
            <person name="Kondo M."/>
            <person name="van Heeringen S.J."/>
            <person name="Quigley I."/>
            <person name="Heinz S."/>
            <person name="Ogino H."/>
            <person name="Ochi H."/>
            <person name="Hellsten U."/>
            <person name="Lyons J.B."/>
            <person name="Simakov O."/>
            <person name="Putnam N."/>
            <person name="Stites J."/>
            <person name="Kuroki Y."/>
            <person name="Tanaka T."/>
            <person name="Michiue T."/>
            <person name="Watanabe M."/>
            <person name="Bogdanovic O."/>
            <person name="Lister R."/>
            <person name="Georgiou G."/>
            <person name="Paranjpe S.S."/>
            <person name="van Kruijsbergen I."/>
            <person name="Shu S."/>
            <person name="Carlson J."/>
            <person name="Kinoshita T."/>
            <person name="Ohta Y."/>
            <person name="Mawaribuchi S."/>
            <person name="Jenkins J."/>
            <person name="Grimwood J."/>
            <person name="Schmutz J."/>
            <person name="Mitros T."/>
            <person name="Mozaffari S.V."/>
            <person name="Suzuki Y."/>
            <person name="Haramoto Y."/>
            <person name="Yamamoto T.S."/>
            <person name="Takagi C."/>
            <person name="Heald R."/>
            <person name="Miller K."/>
            <person name="Haudenschild C."/>
            <person name="Kitzman J."/>
            <person name="Nakayama T."/>
            <person name="Izutsu Y."/>
            <person name="Robert J."/>
            <person name="Fortriede J."/>
            <person name="Burns K."/>
            <person name="Lotay V."/>
            <person name="Karimi K."/>
            <person name="Yasuoka Y."/>
            <person name="Dichmann D.S."/>
            <person name="Flajnik M.F."/>
            <person name="Houston D.W."/>
            <person name="Shendure J."/>
            <person name="DuPasquier L."/>
            <person name="Vize P.D."/>
            <person name="Zorn A.M."/>
            <person name="Ito M."/>
            <person name="Marcotte E.M."/>
            <person name="Wallingford J.B."/>
            <person name="Ito Y."/>
            <person name="Asashima M."/>
            <person name="Ueno N."/>
            <person name="Matsuda Y."/>
            <person name="Veenstra G.J."/>
            <person name="Fujiyama A."/>
            <person name="Harland R.M."/>
            <person name="Taira M."/>
            <person name="Rokhsar D.S."/>
        </authorList>
    </citation>
    <scope>NUCLEOTIDE SEQUENCE [LARGE SCALE GENOMIC DNA]</scope>
    <source>
        <strain evidence="2">J</strain>
    </source>
</reference>
<dbReference type="Proteomes" id="UP000694892">
    <property type="component" value="Chromosome 1L"/>
</dbReference>
<name>A0A974DWZ2_XENLA</name>
<gene>
    <name evidence="1" type="ORF">XELAEV_18004855mg</name>
</gene>
<sequence>MKKLRVQLHRRFLSVCARSDALLHSAVVNLDSMENKKCPNPVKLGSTNAENWIAKGELIGYVGDIPEFLNGDFLEGAWCPQGWSLVKSIEFGGGESNCELICNG</sequence>
<accession>A0A974DWZ2</accession>
<evidence type="ECO:0000313" key="2">
    <source>
        <dbReference type="Proteomes" id="UP000694892"/>
    </source>
</evidence>
<evidence type="ECO:0000313" key="1">
    <source>
        <dbReference type="EMBL" id="OCT99055.1"/>
    </source>
</evidence>
<organism evidence="1 2">
    <name type="scientific">Xenopus laevis</name>
    <name type="common">African clawed frog</name>
    <dbReference type="NCBI Taxonomy" id="8355"/>
    <lineage>
        <taxon>Eukaryota</taxon>
        <taxon>Metazoa</taxon>
        <taxon>Chordata</taxon>
        <taxon>Craniata</taxon>
        <taxon>Vertebrata</taxon>
        <taxon>Euteleostomi</taxon>
        <taxon>Amphibia</taxon>
        <taxon>Batrachia</taxon>
        <taxon>Anura</taxon>
        <taxon>Pipoidea</taxon>
        <taxon>Pipidae</taxon>
        <taxon>Xenopodinae</taxon>
        <taxon>Xenopus</taxon>
        <taxon>Xenopus</taxon>
    </lineage>
</organism>
<proteinExistence type="predicted"/>